<reference evidence="3" key="1">
    <citation type="submission" date="2021-01" db="UniProtKB">
        <authorList>
            <consortium name="EnsemblMetazoa"/>
        </authorList>
    </citation>
    <scope>IDENTIFICATION</scope>
</reference>
<feature type="transmembrane region" description="Helical" evidence="2">
    <location>
        <begin position="233"/>
        <end position="253"/>
    </location>
</feature>
<feature type="region of interest" description="Disordered" evidence="1">
    <location>
        <begin position="261"/>
        <end position="325"/>
    </location>
</feature>
<name>A0A7M7ITT6_NASVI</name>
<evidence type="ECO:0000313" key="4">
    <source>
        <dbReference type="Proteomes" id="UP000002358"/>
    </source>
</evidence>
<keyword evidence="2" id="KW-0812">Transmembrane</keyword>
<feature type="transmembrane region" description="Helical" evidence="2">
    <location>
        <begin position="125"/>
        <end position="153"/>
    </location>
</feature>
<proteinExistence type="predicted"/>
<dbReference type="KEGG" id="nvi:100121379"/>
<feature type="compositionally biased region" description="Polar residues" evidence="1">
    <location>
        <begin position="271"/>
        <end position="285"/>
    </location>
</feature>
<feature type="transmembrane region" description="Helical" evidence="2">
    <location>
        <begin position="193"/>
        <end position="213"/>
    </location>
</feature>
<dbReference type="AlphaFoldDB" id="A0A7M7ITT6"/>
<protein>
    <recommendedName>
        <fullName evidence="5">MARVEL domain-containing protein</fullName>
    </recommendedName>
</protein>
<evidence type="ECO:0000256" key="2">
    <source>
        <dbReference type="SAM" id="Phobius"/>
    </source>
</evidence>
<sequence length="511" mass="56940">MSESRHLRSVSDLYAADEIEVLLLEEIRDLEPPPAAYSRPEDIQDFEIAGSRTGGRISSQSSELDSPGIHSTVHSWNSHTNYGNYGHDHPHGSSANAMPWPRTSHLIFYCDIQGHLKTATGLVRLLLLLSSAACLATLCSSGTAKVSLFMLPLVGRLRFMIFVAVFCLLITALLLFLDISHVVYFFPFNWARLNAWIFTSVGISYTTSSALLALSVFDYHGAGWVPRRTRSQLTATAALGLSCAILSFLLSWLHGRHGSSCHAPPGEDDPTQQLYKPVDSSSSGATLKDGVRSTKQPPPWVAKNSKKHRTSMDSNNGNNKPRKDHWASARDHFLNTNQFDEELENQGTSAAADKEKDQPEPERRRQRRRRDADGSSGTGGNMTASQTKTSFSTDESKKKAPPKKLPIQSADKARPRNSKDGAKKTTTRTSVTRSEIQEYWMQGYEHVQRTDKTTANIEQWQSAAMKSLEEKKAKDERWAESWRQHKDQKEPAQPDDAKPCSSKTLEPLNFA</sequence>
<gene>
    <name evidence="3" type="primary">100121379</name>
</gene>
<feature type="compositionally biased region" description="Basic and acidic residues" evidence="1">
    <location>
        <begin position="411"/>
        <end position="423"/>
    </location>
</feature>
<dbReference type="EnsemblMetazoa" id="XM_016988437">
    <property type="protein sequence ID" value="XP_016843926"/>
    <property type="gene ID" value="LOC100121379"/>
</dbReference>
<feature type="transmembrane region" description="Helical" evidence="2">
    <location>
        <begin position="159"/>
        <end position="186"/>
    </location>
</feature>
<feature type="compositionally biased region" description="Basic and acidic residues" evidence="1">
    <location>
        <begin position="467"/>
        <end position="498"/>
    </location>
</feature>
<accession>A0A7M7ITT6</accession>
<feature type="region of interest" description="Disordered" evidence="1">
    <location>
        <begin position="466"/>
        <end position="511"/>
    </location>
</feature>
<dbReference type="OrthoDB" id="6347385at2759"/>
<feature type="compositionally biased region" description="Polar residues" evidence="1">
    <location>
        <begin position="381"/>
        <end position="393"/>
    </location>
</feature>
<dbReference type="Proteomes" id="UP000002358">
    <property type="component" value="Chromosome 4"/>
</dbReference>
<feature type="compositionally biased region" description="Basic and acidic residues" evidence="1">
    <location>
        <begin position="352"/>
        <end position="363"/>
    </location>
</feature>
<keyword evidence="2" id="KW-0472">Membrane</keyword>
<evidence type="ECO:0000256" key="1">
    <source>
        <dbReference type="SAM" id="MobiDB-lite"/>
    </source>
</evidence>
<keyword evidence="4" id="KW-1185">Reference proteome</keyword>
<evidence type="ECO:0000313" key="3">
    <source>
        <dbReference type="EnsemblMetazoa" id="XP_016843926"/>
    </source>
</evidence>
<evidence type="ECO:0008006" key="5">
    <source>
        <dbReference type="Google" id="ProtNLM"/>
    </source>
</evidence>
<keyword evidence="2" id="KW-1133">Transmembrane helix</keyword>
<dbReference type="InParanoid" id="A0A7M7ITT6"/>
<feature type="region of interest" description="Disordered" evidence="1">
    <location>
        <begin position="345"/>
        <end position="434"/>
    </location>
</feature>
<dbReference type="EnsemblMetazoa" id="XM_016988438">
    <property type="protein sequence ID" value="XP_016843927"/>
    <property type="gene ID" value="LOC100121379"/>
</dbReference>
<dbReference type="EnsemblMetazoa" id="XM_016988436">
    <property type="protein sequence ID" value="XP_016843925"/>
    <property type="gene ID" value="LOC100121379"/>
</dbReference>
<organism evidence="3 4">
    <name type="scientific">Nasonia vitripennis</name>
    <name type="common">Parasitic wasp</name>
    <dbReference type="NCBI Taxonomy" id="7425"/>
    <lineage>
        <taxon>Eukaryota</taxon>
        <taxon>Metazoa</taxon>
        <taxon>Ecdysozoa</taxon>
        <taxon>Arthropoda</taxon>
        <taxon>Hexapoda</taxon>
        <taxon>Insecta</taxon>
        <taxon>Pterygota</taxon>
        <taxon>Neoptera</taxon>
        <taxon>Endopterygota</taxon>
        <taxon>Hymenoptera</taxon>
        <taxon>Apocrita</taxon>
        <taxon>Proctotrupomorpha</taxon>
        <taxon>Chalcidoidea</taxon>
        <taxon>Pteromalidae</taxon>
        <taxon>Pteromalinae</taxon>
        <taxon>Nasonia</taxon>
    </lineage>
</organism>